<dbReference type="InterPro" id="IPR050226">
    <property type="entry name" value="NagZ_Beta-hexosaminidase"/>
</dbReference>
<evidence type="ECO:0000256" key="2">
    <source>
        <dbReference type="ARBA" id="ARBA00005336"/>
    </source>
</evidence>
<evidence type="ECO:0000259" key="6">
    <source>
        <dbReference type="Pfam" id="PF00933"/>
    </source>
</evidence>
<keyword evidence="4" id="KW-0378">Hydrolase</keyword>
<reference evidence="7" key="1">
    <citation type="journal article" date="2014" name="Int. J. Syst. Evol. Microbiol.">
        <title>Complete genome sequence of Corynebacterium casei LMG S-19264T (=DSM 44701T), isolated from a smear-ripened cheese.</title>
        <authorList>
            <consortium name="US DOE Joint Genome Institute (JGI-PGF)"/>
            <person name="Walter F."/>
            <person name="Albersmeier A."/>
            <person name="Kalinowski J."/>
            <person name="Ruckert C."/>
        </authorList>
    </citation>
    <scope>NUCLEOTIDE SEQUENCE</scope>
    <source>
        <strain evidence="7">CGMCC 1.10859</strain>
    </source>
</reference>
<dbReference type="GO" id="GO:0004563">
    <property type="term" value="F:beta-N-acetylhexosaminidase activity"/>
    <property type="evidence" value="ECO:0007669"/>
    <property type="project" value="UniProtKB-EC"/>
</dbReference>
<evidence type="ECO:0000313" key="10">
    <source>
        <dbReference type="Proteomes" id="UP000634647"/>
    </source>
</evidence>
<dbReference type="Gene3D" id="3.20.20.300">
    <property type="entry name" value="Glycoside hydrolase, family 3, N-terminal domain"/>
    <property type="match status" value="1"/>
</dbReference>
<dbReference type="Proteomes" id="UP000199541">
    <property type="component" value="Unassembled WGS sequence"/>
</dbReference>
<dbReference type="InterPro" id="IPR017853">
    <property type="entry name" value="GH"/>
</dbReference>
<name>A0AAN4ZZQ2_9RHOB</name>
<dbReference type="GO" id="GO:0009254">
    <property type="term" value="P:peptidoglycan turnover"/>
    <property type="evidence" value="ECO:0007669"/>
    <property type="project" value="TreeGrafter"/>
</dbReference>
<comment type="similarity">
    <text evidence="2">Belongs to the glycosyl hydrolase 3 family.</text>
</comment>
<dbReference type="SUPFAM" id="SSF51445">
    <property type="entry name" value="(Trans)glycosidases"/>
    <property type="match status" value="1"/>
</dbReference>
<dbReference type="PANTHER" id="PTHR30480:SF13">
    <property type="entry name" value="BETA-HEXOSAMINIDASE"/>
    <property type="match status" value="1"/>
</dbReference>
<evidence type="ECO:0000256" key="5">
    <source>
        <dbReference type="ARBA" id="ARBA00023295"/>
    </source>
</evidence>
<proteinExistence type="inferred from homology"/>
<evidence type="ECO:0000313" key="7">
    <source>
        <dbReference type="EMBL" id="GHE00627.1"/>
    </source>
</evidence>
<dbReference type="Proteomes" id="UP000634647">
    <property type="component" value="Unassembled WGS sequence"/>
</dbReference>
<dbReference type="EMBL" id="FNOB01000005">
    <property type="protein sequence ID" value="SDW58650.1"/>
    <property type="molecule type" value="Genomic_DNA"/>
</dbReference>
<dbReference type="GO" id="GO:0005975">
    <property type="term" value="P:carbohydrate metabolic process"/>
    <property type="evidence" value="ECO:0007669"/>
    <property type="project" value="InterPro"/>
</dbReference>
<dbReference type="AlphaFoldDB" id="A0AAN4ZZQ2"/>
<reference evidence="8 9" key="2">
    <citation type="submission" date="2016-10" db="EMBL/GenBank/DDBJ databases">
        <authorList>
            <person name="Varghese N."/>
            <person name="Submissions S."/>
        </authorList>
    </citation>
    <scope>NUCLEOTIDE SEQUENCE [LARGE SCALE GENOMIC DNA]</scope>
    <source>
        <strain evidence="8 9">DSM 24802</strain>
    </source>
</reference>
<dbReference type="InterPro" id="IPR036962">
    <property type="entry name" value="Glyco_hydro_3_N_sf"/>
</dbReference>
<dbReference type="RefSeq" id="WP_035843511.1">
    <property type="nucleotide sequence ID" value="NZ_BNAB01000004.1"/>
</dbReference>
<comment type="catalytic activity">
    <reaction evidence="1">
        <text>Hydrolysis of terminal non-reducing N-acetyl-D-hexosamine residues in N-acetyl-beta-D-hexosaminides.</text>
        <dbReference type="EC" id="3.2.1.52"/>
    </reaction>
</comment>
<sequence length="337" mass="36054">MAATGAYVLGCAGPVLSARERGFFRDADPWGFILFARNIEDPAQLRRLTADLRDSLGRDAPVMIDQEGGRVQRLRPPHWRRWMDPRDQIARAGPERAARSMYLRHRLMAHEMRAVGIDTNCAPVADLAGPDTHPFLEYRCYGSQVAQVVAIARAVAEGCLDGGVLPVMKHLPGHGRGNADTHQNLPVVGADAETLRESDFAPFRALRDLPMAMSAHVIFAAYDPVSPATQSPAVVAAIRQEIGFRGLLLSDDLSMEALSGPIERRAAGAVAAGCDIALHCNGNLAEMEAVAAAVGPLTDAPATRAAAALARRHLPDPIDIGALEAELEALLSGPEHV</sequence>
<evidence type="ECO:0000256" key="3">
    <source>
        <dbReference type="ARBA" id="ARBA00012663"/>
    </source>
</evidence>
<comment type="caution">
    <text evidence="7">The sequence shown here is derived from an EMBL/GenBank/DDBJ whole genome shotgun (WGS) entry which is preliminary data.</text>
</comment>
<evidence type="ECO:0000313" key="8">
    <source>
        <dbReference type="EMBL" id="SDW58650.1"/>
    </source>
</evidence>
<dbReference type="InterPro" id="IPR001764">
    <property type="entry name" value="Glyco_hydro_3_N"/>
</dbReference>
<gene>
    <name evidence="7" type="ORF">GCM10008024_12900</name>
    <name evidence="8" type="ORF">SAMN05444006_10525</name>
</gene>
<dbReference type="PANTHER" id="PTHR30480">
    <property type="entry name" value="BETA-HEXOSAMINIDASE-RELATED"/>
    <property type="match status" value="1"/>
</dbReference>
<reference evidence="7" key="3">
    <citation type="submission" date="2023-06" db="EMBL/GenBank/DDBJ databases">
        <authorList>
            <person name="Sun Q."/>
            <person name="Zhou Y."/>
        </authorList>
    </citation>
    <scope>NUCLEOTIDE SEQUENCE</scope>
    <source>
        <strain evidence="7">CGMCC 1.10859</strain>
    </source>
</reference>
<protein>
    <recommendedName>
        <fullName evidence="3">beta-N-acetylhexosaminidase</fullName>
        <ecNumber evidence="3">3.2.1.52</ecNumber>
    </recommendedName>
</protein>
<dbReference type="EMBL" id="BNAB01000004">
    <property type="protein sequence ID" value="GHE00627.1"/>
    <property type="molecule type" value="Genomic_DNA"/>
</dbReference>
<keyword evidence="9" id="KW-1185">Reference proteome</keyword>
<accession>A0AAN4ZZQ2</accession>
<dbReference type="Pfam" id="PF00933">
    <property type="entry name" value="Glyco_hydro_3"/>
    <property type="match status" value="1"/>
</dbReference>
<feature type="domain" description="Glycoside hydrolase family 3 N-terminal" evidence="6">
    <location>
        <begin position="31"/>
        <end position="296"/>
    </location>
</feature>
<evidence type="ECO:0000313" key="9">
    <source>
        <dbReference type="Proteomes" id="UP000199541"/>
    </source>
</evidence>
<evidence type="ECO:0000256" key="1">
    <source>
        <dbReference type="ARBA" id="ARBA00001231"/>
    </source>
</evidence>
<evidence type="ECO:0000256" key="4">
    <source>
        <dbReference type="ARBA" id="ARBA00022801"/>
    </source>
</evidence>
<dbReference type="NCBIfam" id="NF003740">
    <property type="entry name" value="PRK05337.1"/>
    <property type="match status" value="1"/>
</dbReference>
<keyword evidence="5" id="KW-0326">Glycosidase</keyword>
<dbReference type="EC" id="3.2.1.52" evidence="3"/>
<organism evidence="7 10">
    <name type="scientific">Allgaiera indica</name>
    <dbReference type="NCBI Taxonomy" id="765699"/>
    <lineage>
        <taxon>Bacteria</taxon>
        <taxon>Pseudomonadati</taxon>
        <taxon>Pseudomonadota</taxon>
        <taxon>Alphaproteobacteria</taxon>
        <taxon>Rhodobacterales</taxon>
        <taxon>Paracoccaceae</taxon>
        <taxon>Allgaiera</taxon>
    </lineage>
</organism>